<organism evidence="7 8">
    <name type="scientific">Anopheles merus</name>
    <name type="common">Mosquito</name>
    <dbReference type="NCBI Taxonomy" id="30066"/>
    <lineage>
        <taxon>Eukaryota</taxon>
        <taxon>Metazoa</taxon>
        <taxon>Ecdysozoa</taxon>
        <taxon>Arthropoda</taxon>
        <taxon>Hexapoda</taxon>
        <taxon>Insecta</taxon>
        <taxon>Pterygota</taxon>
        <taxon>Neoptera</taxon>
        <taxon>Endopterygota</taxon>
        <taxon>Diptera</taxon>
        <taxon>Nematocera</taxon>
        <taxon>Culicoidea</taxon>
        <taxon>Culicidae</taxon>
        <taxon>Anophelinae</taxon>
        <taxon>Anopheles</taxon>
    </lineage>
</organism>
<feature type="compositionally biased region" description="Low complexity" evidence="5">
    <location>
        <begin position="69"/>
        <end position="84"/>
    </location>
</feature>
<dbReference type="InterPro" id="IPR011011">
    <property type="entry name" value="Znf_FYVE_PHD"/>
</dbReference>
<evidence type="ECO:0000256" key="5">
    <source>
        <dbReference type="SAM" id="MobiDB-lite"/>
    </source>
</evidence>
<evidence type="ECO:0000256" key="4">
    <source>
        <dbReference type="PROSITE-ProRule" id="PRU00146"/>
    </source>
</evidence>
<proteinExistence type="predicted"/>
<dbReference type="SMART" id="SM00249">
    <property type="entry name" value="PHD"/>
    <property type="match status" value="1"/>
</dbReference>
<feature type="region of interest" description="Disordered" evidence="5">
    <location>
        <begin position="63"/>
        <end position="107"/>
    </location>
</feature>
<evidence type="ECO:0000256" key="3">
    <source>
        <dbReference type="ARBA" id="ARBA00022833"/>
    </source>
</evidence>
<evidence type="ECO:0000256" key="1">
    <source>
        <dbReference type="ARBA" id="ARBA00022723"/>
    </source>
</evidence>
<dbReference type="PROSITE" id="PS01359">
    <property type="entry name" value="ZF_PHD_1"/>
    <property type="match status" value="1"/>
</dbReference>
<sequence>MANARESLSASEVKCGTCGQQKEDNVVACDLCDMWHHYTCVSVSNAVEEKSWICRPCKERNGGEEAGLPAASSPTSATPMAAVAGPSSTPRHPPVYPVAPSSRSGSRVNKTRLDLLLEQMAEEEEIDRREFESKRRFTRRRYEILLANTEDAASLLDELAIDGDDRVAAWVSGDAAESMQCKMIEPSAHALNKKPVALSQPAVPVPPVVTMTRMFMCFASSMQICDVCRAARVSAL</sequence>
<dbReference type="GO" id="GO:0008270">
    <property type="term" value="F:zinc ion binding"/>
    <property type="evidence" value="ECO:0007669"/>
    <property type="project" value="UniProtKB-KW"/>
</dbReference>
<protein>
    <recommendedName>
        <fullName evidence="6">PHD-type domain-containing protein</fullName>
    </recommendedName>
</protein>
<keyword evidence="2 4" id="KW-0863">Zinc-finger</keyword>
<evidence type="ECO:0000256" key="2">
    <source>
        <dbReference type="ARBA" id="ARBA00022771"/>
    </source>
</evidence>
<keyword evidence="3" id="KW-0862">Zinc</keyword>
<dbReference type="InterPro" id="IPR019787">
    <property type="entry name" value="Znf_PHD-finger"/>
</dbReference>
<accession>A0A182VKY8</accession>
<dbReference type="InterPro" id="IPR019786">
    <property type="entry name" value="Zinc_finger_PHD-type_CS"/>
</dbReference>
<dbReference type="SUPFAM" id="SSF57903">
    <property type="entry name" value="FYVE/PHD zinc finger"/>
    <property type="match status" value="1"/>
</dbReference>
<dbReference type="VEuPathDB" id="VectorBase:AMEM016724"/>
<dbReference type="Gene3D" id="3.30.40.10">
    <property type="entry name" value="Zinc/RING finger domain, C3HC4 (zinc finger)"/>
    <property type="match status" value="1"/>
</dbReference>
<name>A0A182VKY8_ANOME</name>
<dbReference type="EnsemblMetazoa" id="AMEM016724-RA">
    <property type="protein sequence ID" value="AMEM016724-PA"/>
    <property type="gene ID" value="AMEM016724"/>
</dbReference>
<reference evidence="7" key="1">
    <citation type="submission" date="2020-05" db="UniProtKB">
        <authorList>
            <consortium name="EnsemblMetazoa"/>
        </authorList>
    </citation>
    <scope>IDENTIFICATION</scope>
    <source>
        <strain evidence="7">MAF</strain>
    </source>
</reference>
<dbReference type="InterPro" id="IPR001965">
    <property type="entry name" value="Znf_PHD"/>
</dbReference>
<dbReference type="AlphaFoldDB" id="A0A182VKY8"/>
<evidence type="ECO:0000313" key="8">
    <source>
        <dbReference type="Proteomes" id="UP000075903"/>
    </source>
</evidence>
<dbReference type="PROSITE" id="PS50016">
    <property type="entry name" value="ZF_PHD_2"/>
    <property type="match status" value="1"/>
</dbReference>
<dbReference type="InterPro" id="IPR013083">
    <property type="entry name" value="Znf_RING/FYVE/PHD"/>
</dbReference>
<dbReference type="Pfam" id="PF00628">
    <property type="entry name" value="PHD"/>
    <property type="match status" value="1"/>
</dbReference>
<keyword evidence="8" id="KW-1185">Reference proteome</keyword>
<evidence type="ECO:0000259" key="6">
    <source>
        <dbReference type="PROSITE" id="PS50016"/>
    </source>
</evidence>
<feature type="domain" description="PHD-type" evidence="6">
    <location>
        <begin position="12"/>
        <end position="60"/>
    </location>
</feature>
<dbReference type="CDD" id="cd15489">
    <property type="entry name" value="PHD_SF"/>
    <property type="match status" value="1"/>
</dbReference>
<evidence type="ECO:0000313" key="7">
    <source>
        <dbReference type="EnsemblMetazoa" id="AMEM016724-PA"/>
    </source>
</evidence>
<keyword evidence="1" id="KW-0479">Metal-binding</keyword>
<dbReference type="Proteomes" id="UP000075903">
    <property type="component" value="Unassembled WGS sequence"/>
</dbReference>